<name>A0A4S4BQ61_9BACI</name>
<accession>A0A4S4BQ61</accession>
<dbReference type="InterPro" id="IPR025573">
    <property type="entry name" value="YwpF"/>
</dbReference>
<evidence type="ECO:0000313" key="1">
    <source>
        <dbReference type="EMBL" id="THF77049.1"/>
    </source>
</evidence>
<gene>
    <name evidence="1" type="ORF">E6W99_20010</name>
</gene>
<evidence type="ECO:0008006" key="3">
    <source>
        <dbReference type="Google" id="ProtNLM"/>
    </source>
</evidence>
<protein>
    <recommendedName>
        <fullName evidence="3">YwpF-like protein</fullName>
    </recommendedName>
</protein>
<reference evidence="1 2" key="1">
    <citation type="submission" date="2019-04" db="EMBL/GenBank/DDBJ databases">
        <title>Bacillus sediminilitoris sp. nov., isolated from a tidal flat sediment on the East China Sea.</title>
        <authorList>
            <person name="Wei Y."/>
            <person name="Mao H."/>
            <person name="Fang J."/>
        </authorList>
    </citation>
    <scope>NUCLEOTIDE SEQUENCE [LARGE SCALE GENOMIC DNA]</scope>
    <source>
        <strain evidence="1 2">DSL-17</strain>
    </source>
</reference>
<keyword evidence="2" id="KW-1185">Reference proteome</keyword>
<sequence>MKTFKLVGLKVEQEVKQEKTLREIPLKDGLVINMEDGENSWLIEALIPVEFHSFFEKLVETEEQMRLFVTITKKSNAPAQIIAKIKTITSLEKHTSILIEGRLITSKPIYDPEVLLRTLMGQGLTGDPLIKAFTENVHQRKETTKL</sequence>
<evidence type="ECO:0000313" key="2">
    <source>
        <dbReference type="Proteomes" id="UP000310334"/>
    </source>
</evidence>
<organism evidence="1 2">
    <name type="scientific">Metabacillus sediminilitoris</name>
    <dbReference type="NCBI Taxonomy" id="2567941"/>
    <lineage>
        <taxon>Bacteria</taxon>
        <taxon>Bacillati</taxon>
        <taxon>Bacillota</taxon>
        <taxon>Bacilli</taxon>
        <taxon>Bacillales</taxon>
        <taxon>Bacillaceae</taxon>
        <taxon>Metabacillus</taxon>
    </lineage>
</organism>
<dbReference type="OrthoDB" id="2427395at2"/>
<dbReference type="AlphaFoldDB" id="A0A4S4BQ61"/>
<dbReference type="Pfam" id="PF14183">
    <property type="entry name" value="YwpF"/>
    <property type="match status" value="1"/>
</dbReference>
<comment type="caution">
    <text evidence="1">The sequence shown here is derived from an EMBL/GenBank/DDBJ whole genome shotgun (WGS) entry which is preliminary data.</text>
</comment>
<proteinExistence type="predicted"/>
<dbReference type="Proteomes" id="UP000310334">
    <property type="component" value="Unassembled WGS sequence"/>
</dbReference>
<dbReference type="EMBL" id="SSNT01000017">
    <property type="protein sequence ID" value="THF77049.1"/>
    <property type="molecule type" value="Genomic_DNA"/>
</dbReference>